<dbReference type="Proteomes" id="UP000254040">
    <property type="component" value="Unassembled WGS sequence"/>
</dbReference>
<evidence type="ECO:0000313" key="3">
    <source>
        <dbReference type="EMBL" id="KTD31768.1"/>
    </source>
</evidence>
<evidence type="ECO:0000313" key="5">
    <source>
        <dbReference type="Proteomes" id="UP000054985"/>
    </source>
</evidence>
<feature type="domain" description="DUF5621" evidence="2">
    <location>
        <begin position="256"/>
        <end position="392"/>
    </location>
</feature>
<feature type="compositionally biased region" description="Polar residues" evidence="1">
    <location>
        <begin position="637"/>
        <end position="648"/>
    </location>
</feature>
<dbReference type="EMBL" id="UGOG01000001">
    <property type="protein sequence ID" value="STX62151.1"/>
    <property type="molecule type" value="Genomic_DNA"/>
</dbReference>
<dbReference type="Pfam" id="PF18532">
    <property type="entry name" value="DUF5621"/>
    <property type="match status" value="1"/>
</dbReference>
<proteinExistence type="predicted"/>
<reference evidence="3 5" key="1">
    <citation type="submission" date="2015-11" db="EMBL/GenBank/DDBJ databases">
        <title>Genomic analysis of 38 Legionella species identifies large and diverse effector repertoires.</title>
        <authorList>
            <person name="Burstein D."/>
            <person name="Amaro F."/>
            <person name="Zusman T."/>
            <person name="Lifshitz Z."/>
            <person name="Cohen O."/>
            <person name="Gilbert J.A."/>
            <person name="Pupko T."/>
            <person name="Shuman H.A."/>
            <person name="Segal G."/>
        </authorList>
    </citation>
    <scope>NUCLEOTIDE SEQUENCE [LARGE SCALE GENOMIC DNA]</scope>
    <source>
        <strain evidence="3 5">ATCC 43877</strain>
    </source>
</reference>
<feature type="region of interest" description="Disordered" evidence="1">
    <location>
        <begin position="637"/>
        <end position="693"/>
    </location>
</feature>
<gene>
    <name evidence="3" type="ORF">Lmor_2644</name>
    <name evidence="4" type="ORF">NCTC12239_01072</name>
</gene>
<evidence type="ECO:0000259" key="2">
    <source>
        <dbReference type="Pfam" id="PF18532"/>
    </source>
</evidence>
<feature type="compositionally biased region" description="Basic and acidic residues" evidence="1">
    <location>
        <begin position="649"/>
        <end position="665"/>
    </location>
</feature>
<sequence length="693" mass="78509">MGIFTVFCYGTGENHQETNNIISQFSKACDQEHSIHVDGPSLLGTEVKANARRAANHIISWLKSQTDDSNNINLAGFSRGSVTSIHIANLLKRQEEALAAREQRLLRAGKALNSSEKKLLTQLQNINLNLFLMDPVAGLSDKSVMDGRVVPDNVKNYVAVLQMDEMRRDFKPQDLTRIIIQSPQTTKVSMLPMYGNHSDTTKIKNDQMTSGPQIAWYSMHQFLTQHGTRFKNDQIPQIVFSNNYNSPADLPQNPTARELLELFSKYHEERDAYLKSGMKTNLTDGIPVPRVQRSLNNHLDFYVKNADFFINQLERELFKISYPKTFNYLFEQNQFDIRFPEDSHVTQEQVQYELNSLKQRNPKLFERLQSRGVKEINGIITVGSPGGLYHLEPCSTVVQLFPNLINNDLIHQKTPDKLALLEMNVYRLIFKYQREKSLLHFSRERTEDARAQKIIKEINVLVNNKNLSNDEKYHGILDLVESHYKEMEQQASTSELSFMLKKLLNNYGRQYKIQDPGEVQALLSSVLHTALSLLKELISFVGNLGYIGGGALFAVGHATQEIGRRINDMLGPIGYNPLKAVVSATAYTMEGIGFAVKNSLGLKPLTEFIISGLNGIRDAMNKATLNITIERIHSVKSDSQNGLNGTSNEIEKLSNKTKDARRAMQEQRAAFHCNEDQDDNALSHEDNSNFQIS</sequence>
<dbReference type="InterPro" id="IPR040945">
    <property type="entry name" value="DUF5621"/>
</dbReference>
<keyword evidence="5" id="KW-1185">Reference proteome</keyword>
<dbReference type="OrthoDB" id="5653059at2"/>
<reference evidence="4 6" key="2">
    <citation type="submission" date="2018-06" db="EMBL/GenBank/DDBJ databases">
        <authorList>
            <consortium name="Pathogen Informatics"/>
            <person name="Doyle S."/>
        </authorList>
    </citation>
    <scope>NUCLEOTIDE SEQUENCE [LARGE SCALE GENOMIC DNA]</scope>
    <source>
        <strain evidence="4 6">NCTC12239</strain>
    </source>
</reference>
<accession>A0A378K2S1</accession>
<protein>
    <submittedName>
        <fullName evidence="4">Dot/Icm T4SS effector</fullName>
    </submittedName>
</protein>
<evidence type="ECO:0000256" key="1">
    <source>
        <dbReference type="SAM" id="MobiDB-lite"/>
    </source>
</evidence>
<dbReference type="RefSeq" id="WP_028385245.1">
    <property type="nucleotide sequence ID" value="NZ_CAAAJG010000005.1"/>
</dbReference>
<evidence type="ECO:0000313" key="4">
    <source>
        <dbReference type="EMBL" id="STX62151.1"/>
    </source>
</evidence>
<dbReference type="Proteomes" id="UP000054985">
    <property type="component" value="Unassembled WGS sequence"/>
</dbReference>
<organism evidence="4 6">
    <name type="scientific">Legionella moravica</name>
    <dbReference type="NCBI Taxonomy" id="39962"/>
    <lineage>
        <taxon>Bacteria</taxon>
        <taxon>Pseudomonadati</taxon>
        <taxon>Pseudomonadota</taxon>
        <taxon>Gammaproteobacteria</taxon>
        <taxon>Legionellales</taxon>
        <taxon>Legionellaceae</taxon>
        <taxon>Legionella</taxon>
    </lineage>
</organism>
<evidence type="ECO:0000313" key="6">
    <source>
        <dbReference type="Proteomes" id="UP000254040"/>
    </source>
</evidence>
<dbReference type="Gene3D" id="1.10.1240.80">
    <property type="match status" value="1"/>
</dbReference>
<dbReference type="AlphaFoldDB" id="A0A378K2S1"/>
<dbReference type="EMBL" id="LNYN01000035">
    <property type="protein sequence ID" value="KTD31768.1"/>
    <property type="molecule type" value="Genomic_DNA"/>
</dbReference>
<dbReference type="STRING" id="39962.Lmor_2644"/>
<name>A0A378K2S1_9GAMM</name>